<gene>
    <name evidence="1" type="ORF">GCM10009640_14030</name>
</gene>
<organism evidence="1 2">
    <name type="scientific">Agrococcus citreus</name>
    <dbReference type="NCBI Taxonomy" id="84643"/>
    <lineage>
        <taxon>Bacteria</taxon>
        <taxon>Bacillati</taxon>
        <taxon>Actinomycetota</taxon>
        <taxon>Actinomycetes</taxon>
        <taxon>Micrococcales</taxon>
        <taxon>Microbacteriaceae</taxon>
        <taxon>Agrococcus</taxon>
    </lineage>
</organism>
<evidence type="ECO:0000313" key="2">
    <source>
        <dbReference type="Proteomes" id="UP001501266"/>
    </source>
</evidence>
<comment type="caution">
    <text evidence="1">The sequence shown here is derived from an EMBL/GenBank/DDBJ whole genome shotgun (WGS) entry which is preliminary data.</text>
</comment>
<dbReference type="RefSeq" id="WP_343918832.1">
    <property type="nucleotide sequence ID" value="NZ_BAAAKK010000004.1"/>
</dbReference>
<keyword evidence="2" id="KW-1185">Reference proteome</keyword>
<accession>A0ABN1YUU0</accession>
<evidence type="ECO:0008006" key="3">
    <source>
        <dbReference type="Google" id="ProtNLM"/>
    </source>
</evidence>
<protein>
    <recommendedName>
        <fullName evidence="3">Suppressor of fused protein (SUFU)</fullName>
    </recommendedName>
</protein>
<reference evidence="1 2" key="1">
    <citation type="journal article" date="2019" name="Int. J. Syst. Evol. Microbiol.">
        <title>The Global Catalogue of Microorganisms (GCM) 10K type strain sequencing project: providing services to taxonomists for standard genome sequencing and annotation.</title>
        <authorList>
            <consortium name="The Broad Institute Genomics Platform"/>
            <consortium name="The Broad Institute Genome Sequencing Center for Infectious Disease"/>
            <person name="Wu L."/>
            <person name="Ma J."/>
        </authorList>
    </citation>
    <scope>NUCLEOTIDE SEQUENCE [LARGE SCALE GENOMIC DNA]</scope>
    <source>
        <strain evidence="1 2">JCM 12398</strain>
    </source>
</reference>
<sequence length="208" mass="21963">MVDASGWHVTASSTAAGWLPVPDEPDPAARSRWVDAARDELRADWGDRWAPEHEVLVSAALEHALERREPEDVLCFQLWPMRLPFAALVHVALIAPIAEGEWDGIAGELAPIELSGVGPGVQRAFAVPAPDGEGQLVGIDLVCSGLDAALLVRLEPTMVDMLAVVAPMVLGLADAIEVTGPDGARLRSLEPAGARVGSATTWSTEETA</sequence>
<name>A0ABN1YUU0_9MICO</name>
<dbReference type="Proteomes" id="UP001501266">
    <property type="component" value="Unassembled WGS sequence"/>
</dbReference>
<dbReference type="EMBL" id="BAAAKK010000004">
    <property type="protein sequence ID" value="GAA1422014.1"/>
    <property type="molecule type" value="Genomic_DNA"/>
</dbReference>
<proteinExistence type="predicted"/>
<evidence type="ECO:0000313" key="1">
    <source>
        <dbReference type="EMBL" id="GAA1422014.1"/>
    </source>
</evidence>